<dbReference type="PANTHER" id="PTHR45749">
    <property type="match status" value="1"/>
</dbReference>
<proteinExistence type="predicted"/>
<dbReference type="EMBL" id="JARBHB010000003">
    <property type="protein sequence ID" value="KAJ8888629.1"/>
    <property type="molecule type" value="Genomic_DNA"/>
</dbReference>
<evidence type="ECO:0008006" key="3">
    <source>
        <dbReference type="Google" id="ProtNLM"/>
    </source>
</evidence>
<name>A0ABQ9HW73_9NEOP</name>
<keyword evidence="2" id="KW-1185">Reference proteome</keyword>
<dbReference type="Proteomes" id="UP001159363">
    <property type="component" value="Chromosome 3"/>
</dbReference>
<protein>
    <recommendedName>
        <fullName evidence="3">DUF4371 domain-containing protein</fullName>
    </recommendedName>
</protein>
<dbReference type="PANTHER" id="PTHR45749:SF14">
    <property type="entry name" value="TTF-TYPE DOMAIN-CONTAINING PROTEIN"/>
    <property type="match status" value="1"/>
</dbReference>
<gene>
    <name evidence="1" type="ORF">PR048_008121</name>
</gene>
<reference evidence="1 2" key="1">
    <citation type="submission" date="2023-02" db="EMBL/GenBank/DDBJ databases">
        <title>LHISI_Scaffold_Assembly.</title>
        <authorList>
            <person name="Stuart O.P."/>
            <person name="Cleave R."/>
            <person name="Magrath M.J.L."/>
            <person name="Mikheyev A.S."/>
        </authorList>
    </citation>
    <scope>NUCLEOTIDE SEQUENCE [LARGE SCALE GENOMIC DNA]</scope>
    <source>
        <strain evidence="1">Daus_M_001</strain>
        <tissue evidence="1">Leg muscle</tissue>
    </source>
</reference>
<evidence type="ECO:0000313" key="2">
    <source>
        <dbReference type="Proteomes" id="UP001159363"/>
    </source>
</evidence>
<sequence length="335" mass="39548">MKLAFSSKQSVAIQLNNQLNKDMESACSALMAIFTTLRFLCSQGLNNRGHEDISSNFIQLLELRKEDVPGLKEWMEFSSYKWLSHDIQNEIVDILRKLVLRSVVCEMKKREHFAIMVDETCDISVHEQVTFCVQMRTLWDCMKHQTQREKHFLVLRRTFLRICLNIENLQGQYYDDLQQKAIYKHCAAHSLYLAVQDCLHHLLCMRNIMNLAKDLINTYNSSKNIREDEKIGLRPLCPTLWIVRASKEYSSDAASKCAGYLETMNHFRTFFFSNLYCHGMSPVEGYEQFWQKFLEEKPTHVEEPQLPRRRRIPKRLENPCATEPRIFFTPKDSFR</sequence>
<comment type="caution">
    <text evidence="1">The sequence shown here is derived from an EMBL/GenBank/DDBJ whole genome shotgun (WGS) entry which is preliminary data.</text>
</comment>
<organism evidence="1 2">
    <name type="scientific">Dryococelus australis</name>
    <dbReference type="NCBI Taxonomy" id="614101"/>
    <lineage>
        <taxon>Eukaryota</taxon>
        <taxon>Metazoa</taxon>
        <taxon>Ecdysozoa</taxon>
        <taxon>Arthropoda</taxon>
        <taxon>Hexapoda</taxon>
        <taxon>Insecta</taxon>
        <taxon>Pterygota</taxon>
        <taxon>Neoptera</taxon>
        <taxon>Polyneoptera</taxon>
        <taxon>Phasmatodea</taxon>
        <taxon>Verophasmatodea</taxon>
        <taxon>Anareolatae</taxon>
        <taxon>Phasmatidae</taxon>
        <taxon>Eurycanthinae</taxon>
        <taxon>Dryococelus</taxon>
    </lineage>
</organism>
<evidence type="ECO:0000313" key="1">
    <source>
        <dbReference type="EMBL" id="KAJ8888629.1"/>
    </source>
</evidence>
<accession>A0ABQ9HW73</accession>